<dbReference type="Proteomes" id="UP000030907">
    <property type="component" value="Plasmid pSfKp5.2"/>
</dbReference>
<gene>
    <name evidence="1" type="ORF">SKP52_24495</name>
</gene>
<organism evidence="1 2">
    <name type="scientific">Sphingopyxis fribergensis</name>
    <dbReference type="NCBI Taxonomy" id="1515612"/>
    <lineage>
        <taxon>Bacteria</taxon>
        <taxon>Pseudomonadati</taxon>
        <taxon>Pseudomonadota</taxon>
        <taxon>Alphaproteobacteria</taxon>
        <taxon>Sphingomonadales</taxon>
        <taxon>Sphingomonadaceae</taxon>
        <taxon>Sphingopyxis</taxon>
    </lineage>
</organism>
<reference evidence="1 2" key="1">
    <citation type="journal article" date="2015" name="Int. J. Syst. Evol. Microbiol.">
        <title>Description of Sphingopyxis fribergensis sp. nov. - a soil bacterium with the ability to degrade styrene and phenylacetic acid.</title>
        <authorList>
            <person name="Oelschlagel M."/>
            <person name="Ruckert C."/>
            <person name="Kalinowski J."/>
            <person name="Schmidt G."/>
            <person name="Schlomann M."/>
            <person name="Tischler D."/>
        </authorList>
    </citation>
    <scope>NUCLEOTIDE SEQUENCE [LARGE SCALE GENOMIC DNA]</scope>
    <source>
        <strain evidence="1 2">Kp5.2</strain>
        <plasmid evidence="1">pSfKp5.2</plasmid>
    </source>
</reference>
<keyword evidence="1" id="KW-0614">Plasmid</keyword>
<protein>
    <submittedName>
        <fullName evidence="1">Uncharacterized protein</fullName>
    </submittedName>
</protein>
<evidence type="ECO:0000313" key="1">
    <source>
        <dbReference type="EMBL" id="AJA11738.1"/>
    </source>
</evidence>
<evidence type="ECO:0000313" key="2">
    <source>
        <dbReference type="Proteomes" id="UP000030907"/>
    </source>
</evidence>
<accession>A0A0A7PR54</accession>
<name>A0A0A7PR54_9SPHN</name>
<dbReference type="KEGG" id="sphk:SKP52_24495"/>
<sequence>MMLSADGDSLEVLARVVDFEAFRATVVSALNYSDRPLCIIRTQIHSCSFVCSGRWLSASRSRRSDQMTCAPDCYHSEVESGSFYTTAQPWTVPV</sequence>
<proteinExistence type="predicted"/>
<dbReference type="HOGENOM" id="CLU_2384629_0_0_5"/>
<keyword evidence="2" id="KW-1185">Reference proteome</keyword>
<geneLocation type="plasmid" evidence="1 2">
    <name>pSfKp5.2</name>
</geneLocation>
<dbReference type="AlphaFoldDB" id="A0A0A7PR54"/>
<dbReference type="EMBL" id="CP009123">
    <property type="protein sequence ID" value="AJA11738.1"/>
    <property type="molecule type" value="Genomic_DNA"/>
</dbReference>